<dbReference type="GO" id="GO:0000146">
    <property type="term" value="F:microfilament motor activity"/>
    <property type="evidence" value="ECO:0007669"/>
    <property type="project" value="TreeGrafter"/>
</dbReference>
<dbReference type="Gene3D" id="1.20.5.190">
    <property type="match status" value="2"/>
</dbReference>
<dbReference type="PROSITE" id="PS51456">
    <property type="entry name" value="MYOSIN_MOTOR"/>
    <property type="match status" value="1"/>
</dbReference>
<feature type="coiled-coil region" evidence="7">
    <location>
        <begin position="1200"/>
        <end position="1257"/>
    </location>
</feature>
<dbReference type="PROSITE" id="PS50096">
    <property type="entry name" value="IQ"/>
    <property type="match status" value="3"/>
</dbReference>
<reference evidence="10 11" key="1">
    <citation type="journal article" date="2014" name="Genome Biol. Evol.">
        <title>The secreted proteins of Achlya hypogyna and Thraustotheca clavata identify the ancestral oomycete secretome and reveal gene acquisitions by horizontal gene transfer.</title>
        <authorList>
            <person name="Misner I."/>
            <person name="Blouin N."/>
            <person name="Leonard G."/>
            <person name="Richards T.A."/>
            <person name="Lane C.E."/>
        </authorList>
    </citation>
    <scope>NUCLEOTIDE SEQUENCE [LARGE SCALE GENOMIC DNA]</scope>
    <source>
        <strain evidence="10 11">ATCC 34112</strain>
    </source>
</reference>
<feature type="region of interest" description="Disordered" evidence="8">
    <location>
        <begin position="1166"/>
        <end position="1189"/>
    </location>
</feature>
<keyword evidence="2 6" id="KW-0067">ATP-binding</keyword>
<dbReference type="PANTHER" id="PTHR13140:SF706">
    <property type="entry name" value="DILUTE CLASS UNCONVENTIONAL MYOSIN, ISOFORM C"/>
    <property type="match status" value="1"/>
</dbReference>
<dbReference type="GO" id="GO:0005524">
    <property type="term" value="F:ATP binding"/>
    <property type="evidence" value="ECO:0007669"/>
    <property type="project" value="UniProtKB-UniRule"/>
</dbReference>
<dbReference type="GO" id="GO:0016459">
    <property type="term" value="C:myosin complex"/>
    <property type="evidence" value="ECO:0007669"/>
    <property type="project" value="UniProtKB-KW"/>
</dbReference>
<dbReference type="SMART" id="SM00242">
    <property type="entry name" value="MYSc"/>
    <property type="match status" value="1"/>
</dbReference>
<dbReference type="OrthoDB" id="6108017at2759"/>
<feature type="region of interest" description="Actin-binding" evidence="6">
    <location>
        <begin position="894"/>
        <end position="916"/>
    </location>
</feature>
<evidence type="ECO:0000256" key="6">
    <source>
        <dbReference type="PROSITE-ProRule" id="PRU00782"/>
    </source>
</evidence>
<dbReference type="GO" id="GO:0005737">
    <property type="term" value="C:cytoplasm"/>
    <property type="evidence" value="ECO:0007669"/>
    <property type="project" value="TreeGrafter"/>
</dbReference>
<evidence type="ECO:0000256" key="1">
    <source>
        <dbReference type="ARBA" id="ARBA00022741"/>
    </source>
</evidence>
<feature type="binding site" evidence="6">
    <location>
        <begin position="435"/>
        <end position="442"/>
    </location>
    <ligand>
        <name>ATP</name>
        <dbReference type="ChEBI" id="CHEBI:30616"/>
    </ligand>
</feature>
<feature type="domain" description="Myosin motor" evidence="9">
    <location>
        <begin position="342"/>
        <end position="1025"/>
    </location>
</feature>
<dbReference type="GO" id="GO:0051015">
    <property type="term" value="F:actin filament binding"/>
    <property type="evidence" value="ECO:0007669"/>
    <property type="project" value="TreeGrafter"/>
</dbReference>
<keyword evidence="1 6" id="KW-0547">Nucleotide-binding</keyword>
<organism evidence="10 11">
    <name type="scientific">Thraustotheca clavata</name>
    <dbReference type="NCBI Taxonomy" id="74557"/>
    <lineage>
        <taxon>Eukaryota</taxon>
        <taxon>Sar</taxon>
        <taxon>Stramenopiles</taxon>
        <taxon>Oomycota</taxon>
        <taxon>Saprolegniomycetes</taxon>
        <taxon>Saprolegniales</taxon>
        <taxon>Achlyaceae</taxon>
        <taxon>Thraustotheca</taxon>
    </lineage>
</organism>
<comment type="similarity">
    <text evidence="6">Belongs to the TRAFAC class myosin-kinesin ATPase superfamily. Myosin family.</text>
</comment>
<dbReference type="Gene3D" id="1.10.10.820">
    <property type="match status" value="1"/>
</dbReference>
<evidence type="ECO:0000256" key="5">
    <source>
        <dbReference type="ARBA" id="ARBA00023203"/>
    </source>
</evidence>
<evidence type="ECO:0000313" key="10">
    <source>
        <dbReference type="EMBL" id="OQR97414.1"/>
    </source>
</evidence>
<dbReference type="Gene3D" id="3.40.850.10">
    <property type="entry name" value="Kinesin motor domain"/>
    <property type="match status" value="1"/>
</dbReference>
<feature type="region of interest" description="Disordered" evidence="8">
    <location>
        <begin position="1510"/>
        <end position="1532"/>
    </location>
</feature>
<feature type="region of interest" description="Disordered" evidence="8">
    <location>
        <begin position="1467"/>
        <end position="1494"/>
    </location>
</feature>
<evidence type="ECO:0000256" key="7">
    <source>
        <dbReference type="SAM" id="Coils"/>
    </source>
</evidence>
<dbReference type="InterPro" id="IPR001609">
    <property type="entry name" value="Myosin_head_motor_dom-like"/>
</dbReference>
<dbReference type="Pfam" id="PF00063">
    <property type="entry name" value="Myosin_head"/>
    <property type="match status" value="1"/>
</dbReference>
<evidence type="ECO:0000256" key="2">
    <source>
        <dbReference type="ARBA" id="ARBA00022840"/>
    </source>
</evidence>
<dbReference type="Gene3D" id="1.20.58.530">
    <property type="match status" value="1"/>
</dbReference>
<comment type="caution">
    <text evidence="10">The sequence shown here is derived from an EMBL/GenBank/DDBJ whole genome shotgun (WGS) entry which is preliminary data.</text>
</comment>
<feature type="compositionally biased region" description="Low complexity" evidence="8">
    <location>
        <begin position="1510"/>
        <end position="1526"/>
    </location>
</feature>
<dbReference type="Gene3D" id="3.30.70.1590">
    <property type="match status" value="1"/>
</dbReference>
<dbReference type="InterPro" id="IPR027417">
    <property type="entry name" value="P-loop_NTPase"/>
</dbReference>
<dbReference type="EMBL" id="JNBS01001914">
    <property type="protein sequence ID" value="OQR97414.1"/>
    <property type="molecule type" value="Genomic_DNA"/>
</dbReference>
<dbReference type="PANTHER" id="PTHR13140">
    <property type="entry name" value="MYOSIN"/>
    <property type="match status" value="1"/>
</dbReference>
<dbReference type="Gene3D" id="1.20.120.720">
    <property type="entry name" value="Myosin VI head, motor domain, U50 subdomain"/>
    <property type="match status" value="1"/>
</dbReference>
<evidence type="ECO:0000256" key="8">
    <source>
        <dbReference type="SAM" id="MobiDB-lite"/>
    </source>
</evidence>
<dbReference type="InterPro" id="IPR000048">
    <property type="entry name" value="IQ_motif_EF-hand-BS"/>
</dbReference>
<evidence type="ECO:0000313" key="11">
    <source>
        <dbReference type="Proteomes" id="UP000243217"/>
    </source>
</evidence>
<dbReference type="PRINTS" id="PR00193">
    <property type="entry name" value="MYOSINHEAVY"/>
</dbReference>
<evidence type="ECO:0000256" key="4">
    <source>
        <dbReference type="ARBA" id="ARBA00023175"/>
    </source>
</evidence>
<keyword evidence="5 6" id="KW-0009">Actin-binding</keyword>
<keyword evidence="7" id="KW-0175">Coiled coil</keyword>
<proteinExistence type="inferred from homology"/>
<dbReference type="CDD" id="cd00124">
    <property type="entry name" value="MYSc"/>
    <property type="match status" value="1"/>
</dbReference>
<dbReference type="CDD" id="cd23767">
    <property type="entry name" value="IQCD"/>
    <property type="match status" value="1"/>
</dbReference>
<dbReference type="GO" id="GO:0016020">
    <property type="term" value="C:membrane"/>
    <property type="evidence" value="ECO:0007669"/>
    <property type="project" value="TreeGrafter"/>
</dbReference>
<keyword evidence="3 6" id="KW-0518">Myosin</keyword>
<protein>
    <submittedName>
        <fullName evidence="10">Myosin</fullName>
    </submittedName>
</protein>
<keyword evidence="11" id="KW-1185">Reference proteome</keyword>
<dbReference type="Proteomes" id="UP000243217">
    <property type="component" value="Unassembled WGS sequence"/>
</dbReference>
<evidence type="ECO:0000256" key="3">
    <source>
        <dbReference type="ARBA" id="ARBA00023123"/>
    </source>
</evidence>
<name>A0A1V9ZHF3_9STRA</name>
<evidence type="ECO:0000259" key="9">
    <source>
        <dbReference type="PROSITE" id="PS51456"/>
    </source>
</evidence>
<accession>A0A1V9ZHF3</accession>
<dbReference type="SUPFAM" id="SSF52540">
    <property type="entry name" value="P-loop containing nucleoside triphosphate hydrolases"/>
    <property type="match status" value="2"/>
</dbReference>
<sequence length="1532" mass="174976">MRTSPLREENERLRRALAKQEGEYAAVLNEQRDIKNSYAQILYRQRLRQRHPSLVTKEEDTPEMFDFHRREMRIILLEEAYENMIRLADKGASFLDSNSDDDSELLEEHQSFYRVHRHWHRHRMTTEDSFCGQNDENEDPTIPMNLDADCWKELLNSYANGNPQKLKYLTSWIRYVLLGGSIGTPDAQFRAGVELSYLSSELVEMFSKVLIPAIHQYRPDLQVHVLTKTVVDRSLRIVVMQLSLQEAMEASKVFIPDKEYVWLPAFITRTNGSVVTVKVEEHEWKNQKMPRGMSLGSVVGAIKTIDLSKPDVIEVIQSRTVKSSTNSKVALPLQNKPQTTSNGFEDMISVDHLHEGAILYNLRQRFFGLLPYTYTGKICIAVNPYQWLGLYSPETMQQYMDGSRDKKPPHVYSVSMEAFFHMREHNINQSILVSGESGAGKTETTKIMMNHVATLSSHLCASQEQMPIVKRIIQSNPLLESFGNAATTRNDNSSRFGKFTELQFDAKGRLMGARAHTYLLEKSRVTHQAPGERTFHIFYQVLEAANTDLSYLQLQSSHRYVRQDKQLELEHTWKETQAGLSIVGIPQDMQSNLWLVLGAILHLGEVDFEMIAGDVDSSFVQKKDSLTIAAKLLGIPLADLEKVLTHRTVVVGREVIAKPMTCDQARDCRDAVAKSLYSTMFTWLVEQINAAIGVHQMAYFIGILDIFGFEAFDHNSFEQLCINYANEKLQQKFVQDVLKTVQAEYEEEGITWSHVQFADNQDVLDLIEGRLGVLSLLNEESSLATGTDASFAHKLSAVMDNHARFETPRLQSSAFIILHYAGKVLYDTNGFLDKHRDALLPDIKRVLSESSLPLVRKMFPAPQSPHDYRNKKTTAANRQNTRAITVGTQFKESLAQLMEKISQTNVHYVRCIKPNSQKTPYAFDHPSVVDQLRCAGVIEAIRVSRSAYPSRVSHLDCLKSYALLAPSVTSYASDEVTRSSEHARTDCNALLAKLFPKGHIVDYQVGLSRVYFREGILEVLEQQRGVALTKYAIRIQKHMKRYLYRKKFLIIRAATIKIQSYLRRWHCQMQYSRFRRNVITVQAQFRGYKARKRVLAMRTKRAITKLQAVVRGFQVRKRYYRLKCAAVKVQSFWRITYLRRIFLKRLAQEKERRALGSKVLHLQNQLGTSKKNLKPNQGDSTSPTMSRPHTALFNESSQVLGTLAAENKALREQLARQEDEINALKEENRKMRDALQAKELEDKVKNLSMKSQEATQMAYLAHLEEEYERVRTFLCSVFDLPGEVGLLKNAPPSKEELLQSLPQSALNSKPTKDLAVAKNEAFTLLQRSATRLYRIRSKDNKQIRGSSRRVKDYWDEIKTNSPPLPYTLGSTPWKRLLTDWAQGNPKKLDYMSRWLQNVLEGGDIENGPFPLGVELKSVTPMMLEGFIQLVIPKLAERPDIKVHVHTKEFIGTSMRITLEVKEGVPKMKPIKLGGSPPGVPTNYSKRDTNGSLDQWGRHSIMSVNRLSVASNSTSDSLRSTQSSSLSFNETRM</sequence>
<dbReference type="SMART" id="SM00015">
    <property type="entry name" value="IQ"/>
    <property type="match status" value="5"/>
</dbReference>
<dbReference type="GO" id="GO:0007015">
    <property type="term" value="P:actin filament organization"/>
    <property type="evidence" value="ECO:0007669"/>
    <property type="project" value="TreeGrafter"/>
</dbReference>
<dbReference type="STRING" id="74557.A0A1V9ZHF3"/>
<dbReference type="Pfam" id="PF00612">
    <property type="entry name" value="IQ"/>
    <property type="match status" value="3"/>
</dbReference>
<keyword evidence="4 6" id="KW-0505">Motor protein</keyword>
<gene>
    <name evidence="10" type="ORF">THRCLA_06972</name>
</gene>
<dbReference type="InterPro" id="IPR036961">
    <property type="entry name" value="Kinesin_motor_dom_sf"/>
</dbReference>